<evidence type="ECO:0000256" key="3">
    <source>
        <dbReference type="ARBA" id="ARBA00023052"/>
    </source>
</evidence>
<accession>A0A7C9BJF5</accession>
<feature type="domain" description="Transketolase N-terminal" evidence="4">
    <location>
        <begin position="19"/>
        <end position="263"/>
    </location>
</feature>
<dbReference type="CDD" id="cd02012">
    <property type="entry name" value="TPP_TK"/>
    <property type="match status" value="1"/>
</dbReference>
<dbReference type="RefSeq" id="WP_152764771.1">
    <property type="nucleotide sequence ID" value="NZ_WHLY01000002.1"/>
</dbReference>
<dbReference type="PANTHER" id="PTHR47514:SF1">
    <property type="entry name" value="TRANSKETOLASE N-TERMINAL SECTION-RELATED"/>
    <property type="match status" value="1"/>
</dbReference>
<name>A0A7C9BJF5_9BACT</name>
<comment type="caution">
    <text evidence="5">The sequence shown here is derived from an EMBL/GenBank/DDBJ whole genome shotgun (WGS) entry which is preliminary data.</text>
</comment>
<evidence type="ECO:0000256" key="2">
    <source>
        <dbReference type="ARBA" id="ARBA00007131"/>
    </source>
</evidence>
<dbReference type="Proteomes" id="UP000479293">
    <property type="component" value="Unassembled WGS sequence"/>
</dbReference>
<dbReference type="InterPro" id="IPR029061">
    <property type="entry name" value="THDP-binding"/>
</dbReference>
<protein>
    <submittedName>
        <fullName evidence="5">Transketolase</fullName>
    </submittedName>
</protein>
<organism evidence="5 6">
    <name type="scientific">Salmonirosea aquatica</name>
    <dbReference type="NCBI Taxonomy" id="2654236"/>
    <lineage>
        <taxon>Bacteria</taxon>
        <taxon>Pseudomonadati</taxon>
        <taxon>Bacteroidota</taxon>
        <taxon>Cytophagia</taxon>
        <taxon>Cytophagales</taxon>
        <taxon>Spirosomataceae</taxon>
        <taxon>Salmonirosea</taxon>
    </lineage>
</organism>
<evidence type="ECO:0000256" key="1">
    <source>
        <dbReference type="ARBA" id="ARBA00001964"/>
    </source>
</evidence>
<proteinExistence type="inferred from homology"/>
<dbReference type="AlphaFoldDB" id="A0A7C9BJF5"/>
<dbReference type="EMBL" id="WHLY01000002">
    <property type="protein sequence ID" value="MPR36661.1"/>
    <property type="molecule type" value="Genomic_DNA"/>
</dbReference>
<evidence type="ECO:0000313" key="5">
    <source>
        <dbReference type="EMBL" id="MPR36661.1"/>
    </source>
</evidence>
<comment type="similarity">
    <text evidence="2">Belongs to the transketolase family.</text>
</comment>
<evidence type="ECO:0000259" key="4">
    <source>
        <dbReference type="Pfam" id="PF00456"/>
    </source>
</evidence>
<evidence type="ECO:0000313" key="6">
    <source>
        <dbReference type="Proteomes" id="UP000479293"/>
    </source>
</evidence>
<sequence length="277" mass="30290">MSHVSDYILANSQQVSGELRLKILSLYNQAHAGHIGCSLSCIDLMIGVMLLNKRPDDTFILSKGHAAASLYACLNYLGEISDEQLATYYLDGTSLPAHPAPGQYAGIPFATGSLGHGLPIATGIAHAAKLRREDSYAFALLSDGETNEGTTWEAAHFAIQHKLDNLFMYVDKNGLQGFGTTSEVLGDTADAAKWQAIGFETIEIDGHSIAEINETLHTLKNRKNGLPKAIIAHTVKGKGVSYMENKLEWHYLPMNPEQYEMAQKEIQERYTLIPANA</sequence>
<keyword evidence="6" id="KW-1185">Reference proteome</keyword>
<dbReference type="SUPFAM" id="SSF52518">
    <property type="entry name" value="Thiamin diphosphate-binding fold (THDP-binding)"/>
    <property type="match status" value="1"/>
</dbReference>
<keyword evidence="3" id="KW-0786">Thiamine pyrophosphate</keyword>
<gene>
    <name evidence="5" type="ORF">GBK04_25795</name>
</gene>
<dbReference type="InterPro" id="IPR005474">
    <property type="entry name" value="Transketolase_N"/>
</dbReference>
<dbReference type="Pfam" id="PF00456">
    <property type="entry name" value="Transketolase_N"/>
    <property type="match status" value="1"/>
</dbReference>
<dbReference type="PANTHER" id="PTHR47514">
    <property type="entry name" value="TRANSKETOLASE N-TERMINAL SECTION-RELATED"/>
    <property type="match status" value="1"/>
</dbReference>
<dbReference type="Gene3D" id="3.40.50.970">
    <property type="match status" value="1"/>
</dbReference>
<comment type="cofactor">
    <cofactor evidence="1">
        <name>thiamine diphosphate</name>
        <dbReference type="ChEBI" id="CHEBI:58937"/>
    </cofactor>
</comment>
<reference evidence="5 6" key="1">
    <citation type="submission" date="2019-10" db="EMBL/GenBank/DDBJ databases">
        <title>Draft Genome Sequence of Cytophagaceae sp. SJW1-29.</title>
        <authorList>
            <person name="Choi A."/>
        </authorList>
    </citation>
    <scope>NUCLEOTIDE SEQUENCE [LARGE SCALE GENOMIC DNA]</scope>
    <source>
        <strain evidence="5 6">SJW1-29</strain>
    </source>
</reference>